<evidence type="ECO:0000256" key="4">
    <source>
        <dbReference type="ARBA" id="ARBA00047960"/>
    </source>
</evidence>
<gene>
    <name evidence="6" type="ORF">Nepgr_031446</name>
</gene>
<dbReference type="EC" id="2.5.1.18" evidence="2"/>
<dbReference type="GO" id="GO:0006749">
    <property type="term" value="P:glutathione metabolic process"/>
    <property type="evidence" value="ECO:0007669"/>
    <property type="project" value="TreeGrafter"/>
</dbReference>
<dbReference type="InterPro" id="IPR036249">
    <property type="entry name" value="Thioredoxin-like_sf"/>
</dbReference>
<dbReference type="PANTHER" id="PTHR43900:SF3">
    <property type="entry name" value="GLUTATHIONE S-TRANSFERASE RHO"/>
    <property type="match status" value="1"/>
</dbReference>
<dbReference type="Proteomes" id="UP001279734">
    <property type="component" value="Unassembled WGS sequence"/>
</dbReference>
<evidence type="ECO:0000256" key="3">
    <source>
        <dbReference type="ARBA" id="ARBA00022679"/>
    </source>
</evidence>
<organism evidence="6 7">
    <name type="scientific">Nepenthes gracilis</name>
    <name type="common">Slender pitcher plant</name>
    <dbReference type="NCBI Taxonomy" id="150966"/>
    <lineage>
        <taxon>Eukaryota</taxon>
        <taxon>Viridiplantae</taxon>
        <taxon>Streptophyta</taxon>
        <taxon>Embryophyta</taxon>
        <taxon>Tracheophyta</taxon>
        <taxon>Spermatophyta</taxon>
        <taxon>Magnoliopsida</taxon>
        <taxon>eudicotyledons</taxon>
        <taxon>Gunneridae</taxon>
        <taxon>Pentapetalae</taxon>
        <taxon>Caryophyllales</taxon>
        <taxon>Nepenthaceae</taxon>
        <taxon>Nepenthes</taxon>
    </lineage>
</organism>
<accession>A0AAD3TIG3</accession>
<comment type="caution">
    <text evidence="6">The sequence shown here is derived from an EMBL/GenBank/DDBJ whole genome shotgun (WGS) entry which is preliminary data.</text>
</comment>
<keyword evidence="7" id="KW-1185">Reference proteome</keyword>
<dbReference type="EMBL" id="BSYO01000036">
    <property type="protein sequence ID" value="GMH29603.1"/>
    <property type="molecule type" value="Genomic_DNA"/>
</dbReference>
<protein>
    <recommendedName>
        <fullName evidence="2">glutathione transferase</fullName>
        <ecNumber evidence="2">2.5.1.18</ecNumber>
    </recommendedName>
</protein>
<dbReference type="Pfam" id="PF02798">
    <property type="entry name" value="GST_N"/>
    <property type="match status" value="1"/>
</dbReference>
<dbReference type="GO" id="GO:0004364">
    <property type="term" value="F:glutathione transferase activity"/>
    <property type="evidence" value="ECO:0007669"/>
    <property type="project" value="UniProtKB-EC"/>
</dbReference>
<evidence type="ECO:0000259" key="5">
    <source>
        <dbReference type="PROSITE" id="PS50404"/>
    </source>
</evidence>
<dbReference type="InterPro" id="IPR004045">
    <property type="entry name" value="Glutathione_S-Trfase_N"/>
</dbReference>
<name>A0AAD3TIG3_NEPGR</name>
<evidence type="ECO:0000313" key="6">
    <source>
        <dbReference type="EMBL" id="GMH29603.1"/>
    </source>
</evidence>
<comment type="catalytic activity">
    <reaction evidence="4">
        <text>RX + glutathione = an S-substituted glutathione + a halide anion + H(+)</text>
        <dbReference type="Rhea" id="RHEA:16437"/>
        <dbReference type="ChEBI" id="CHEBI:15378"/>
        <dbReference type="ChEBI" id="CHEBI:16042"/>
        <dbReference type="ChEBI" id="CHEBI:17792"/>
        <dbReference type="ChEBI" id="CHEBI:57925"/>
        <dbReference type="ChEBI" id="CHEBI:90779"/>
        <dbReference type="EC" id="2.5.1.18"/>
    </reaction>
</comment>
<dbReference type="SUPFAM" id="SSF52833">
    <property type="entry name" value="Thioredoxin-like"/>
    <property type="match status" value="1"/>
</dbReference>
<keyword evidence="3" id="KW-0808">Transferase</keyword>
<dbReference type="PROSITE" id="PS51257">
    <property type="entry name" value="PROKAR_LIPOPROTEIN"/>
    <property type="match status" value="1"/>
</dbReference>
<sequence length="94" mass="10681">MAVKLYGLAMATCTATTLACLHEKEVEFEFINVDLFGGENKQPAFLLKNPFGQAPAFEDGDLTLFGKLCSFYMIVSYFMHDMQLKKHMVNYEIN</sequence>
<dbReference type="FunFam" id="3.40.30.10:FF:000016">
    <property type="entry name" value="Glutathione S-transferase F2"/>
    <property type="match status" value="1"/>
</dbReference>
<evidence type="ECO:0000313" key="7">
    <source>
        <dbReference type="Proteomes" id="UP001279734"/>
    </source>
</evidence>
<evidence type="ECO:0000256" key="2">
    <source>
        <dbReference type="ARBA" id="ARBA00012452"/>
    </source>
</evidence>
<dbReference type="PANTHER" id="PTHR43900">
    <property type="entry name" value="GLUTATHIONE S-TRANSFERASE RHO"/>
    <property type="match status" value="1"/>
</dbReference>
<dbReference type="GO" id="GO:0043295">
    <property type="term" value="F:glutathione binding"/>
    <property type="evidence" value="ECO:0007669"/>
    <property type="project" value="TreeGrafter"/>
</dbReference>
<proteinExistence type="inferred from homology"/>
<dbReference type="AlphaFoldDB" id="A0AAD3TIG3"/>
<dbReference type="GO" id="GO:0005737">
    <property type="term" value="C:cytoplasm"/>
    <property type="evidence" value="ECO:0007669"/>
    <property type="project" value="TreeGrafter"/>
</dbReference>
<dbReference type="Gene3D" id="3.40.30.10">
    <property type="entry name" value="Glutaredoxin"/>
    <property type="match status" value="1"/>
</dbReference>
<evidence type="ECO:0000256" key="1">
    <source>
        <dbReference type="ARBA" id="ARBA00010128"/>
    </source>
</evidence>
<reference evidence="6" key="1">
    <citation type="submission" date="2023-05" db="EMBL/GenBank/DDBJ databases">
        <title>Nepenthes gracilis genome sequencing.</title>
        <authorList>
            <person name="Fukushima K."/>
        </authorList>
    </citation>
    <scope>NUCLEOTIDE SEQUENCE</scope>
    <source>
        <strain evidence="6">SING2019-196</strain>
    </source>
</reference>
<feature type="domain" description="GST N-terminal" evidence="5">
    <location>
        <begin position="1"/>
        <end position="86"/>
    </location>
</feature>
<dbReference type="PROSITE" id="PS50404">
    <property type="entry name" value="GST_NTER"/>
    <property type="match status" value="1"/>
</dbReference>
<comment type="similarity">
    <text evidence="1">Belongs to the GST superfamily. Phi family.</text>
</comment>